<dbReference type="InterPro" id="IPR036322">
    <property type="entry name" value="WD40_repeat_dom_sf"/>
</dbReference>
<dbReference type="InterPro" id="IPR050844">
    <property type="entry name" value="Coatomer_complex_subunit"/>
</dbReference>
<dbReference type="GO" id="GO:0030126">
    <property type="term" value="C:COPI vesicle coat"/>
    <property type="evidence" value="ECO:0007669"/>
    <property type="project" value="TreeGrafter"/>
</dbReference>
<accession>A0A0A9DIT5</accession>
<dbReference type="PROSITE" id="PS50082">
    <property type="entry name" value="WD_REPEATS_2"/>
    <property type="match status" value="1"/>
</dbReference>
<dbReference type="GO" id="GO:0006891">
    <property type="term" value="P:intra-Golgi vesicle-mediated transport"/>
    <property type="evidence" value="ECO:0007669"/>
    <property type="project" value="TreeGrafter"/>
</dbReference>
<dbReference type="Pfam" id="PF00400">
    <property type="entry name" value="WD40"/>
    <property type="match status" value="2"/>
</dbReference>
<keyword evidence="2" id="KW-0677">Repeat</keyword>
<evidence type="ECO:0000256" key="3">
    <source>
        <dbReference type="PROSITE-ProRule" id="PRU00221"/>
    </source>
</evidence>
<organism evidence="4">
    <name type="scientific">Arundo donax</name>
    <name type="common">Giant reed</name>
    <name type="synonym">Donax arundinaceus</name>
    <dbReference type="NCBI Taxonomy" id="35708"/>
    <lineage>
        <taxon>Eukaryota</taxon>
        <taxon>Viridiplantae</taxon>
        <taxon>Streptophyta</taxon>
        <taxon>Embryophyta</taxon>
        <taxon>Tracheophyta</taxon>
        <taxon>Spermatophyta</taxon>
        <taxon>Magnoliopsida</taxon>
        <taxon>Liliopsida</taxon>
        <taxon>Poales</taxon>
        <taxon>Poaceae</taxon>
        <taxon>PACMAD clade</taxon>
        <taxon>Arundinoideae</taxon>
        <taxon>Arundineae</taxon>
        <taxon>Arundo</taxon>
    </lineage>
</organism>
<evidence type="ECO:0000256" key="2">
    <source>
        <dbReference type="ARBA" id="ARBA00022737"/>
    </source>
</evidence>
<dbReference type="Gene3D" id="2.130.10.10">
    <property type="entry name" value="YVTN repeat-like/Quinoprotein amine dehydrogenase"/>
    <property type="match status" value="1"/>
</dbReference>
<dbReference type="AlphaFoldDB" id="A0A0A9DIT5"/>
<name>A0A0A9DIT5_ARUDO</name>
<dbReference type="SUPFAM" id="SSF50978">
    <property type="entry name" value="WD40 repeat-like"/>
    <property type="match status" value="1"/>
</dbReference>
<dbReference type="InterPro" id="IPR015943">
    <property type="entry name" value="WD40/YVTN_repeat-like_dom_sf"/>
</dbReference>
<keyword evidence="1 3" id="KW-0853">WD repeat</keyword>
<proteinExistence type="predicted"/>
<feature type="repeat" description="WD" evidence="3">
    <location>
        <begin position="79"/>
        <end position="111"/>
    </location>
</feature>
<evidence type="ECO:0000256" key="1">
    <source>
        <dbReference type="ARBA" id="ARBA00022574"/>
    </source>
</evidence>
<protein>
    <submittedName>
        <fullName evidence="4">Uncharacterized protein</fullName>
    </submittedName>
</protein>
<dbReference type="EMBL" id="GBRH01209386">
    <property type="protein sequence ID" value="JAD88509.1"/>
    <property type="molecule type" value="Transcribed_RNA"/>
</dbReference>
<evidence type="ECO:0000313" key="4">
    <source>
        <dbReference type="EMBL" id="JAD88509.1"/>
    </source>
</evidence>
<dbReference type="PANTHER" id="PTHR19876:SF68">
    <property type="entry name" value="COATOMER SUBUNIT BETA'-2"/>
    <property type="match status" value="1"/>
</dbReference>
<dbReference type="GO" id="GO:0006886">
    <property type="term" value="P:intracellular protein transport"/>
    <property type="evidence" value="ECO:0007669"/>
    <property type="project" value="TreeGrafter"/>
</dbReference>
<dbReference type="InterPro" id="IPR001680">
    <property type="entry name" value="WD40_rpt"/>
</dbReference>
<dbReference type="SMART" id="SM00320">
    <property type="entry name" value="WD40"/>
    <property type="match status" value="2"/>
</dbReference>
<dbReference type="GO" id="GO:0006890">
    <property type="term" value="P:retrograde vesicle-mediated transport, Golgi to endoplasmic reticulum"/>
    <property type="evidence" value="ECO:0007669"/>
    <property type="project" value="TreeGrafter"/>
</dbReference>
<reference evidence="4" key="2">
    <citation type="journal article" date="2015" name="Data Brief">
        <title>Shoot transcriptome of the giant reed, Arundo donax.</title>
        <authorList>
            <person name="Barrero R.A."/>
            <person name="Guerrero F.D."/>
            <person name="Moolhuijzen P."/>
            <person name="Goolsby J.A."/>
            <person name="Tidwell J."/>
            <person name="Bellgard S.E."/>
            <person name="Bellgard M.I."/>
        </authorList>
    </citation>
    <scope>NUCLEOTIDE SEQUENCE</scope>
    <source>
        <tissue evidence="4">Shoot tissue taken approximately 20 cm above the soil surface</tissue>
    </source>
</reference>
<dbReference type="PROSITE" id="PS50294">
    <property type="entry name" value="WD_REPEATS_REGION"/>
    <property type="match status" value="1"/>
</dbReference>
<dbReference type="PANTHER" id="PTHR19876">
    <property type="entry name" value="COATOMER"/>
    <property type="match status" value="1"/>
</dbReference>
<dbReference type="GO" id="GO:0006888">
    <property type="term" value="P:endoplasmic reticulum to Golgi vesicle-mediated transport"/>
    <property type="evidence" value="ECO:0007669"/>
    <property type="project" value="TreeGrafter"/>
</dbReference>
<reference evidence="4" key="1">
    <citation type="submission" date="2014-09" db="EMBL/GenBank/DDBJ databases">
        <authorList>
            <person name="Magalhaes I.L.F."/>
            <person name="Oliveira U."/>
            <person name="Santos F.R."/>
            <person name="Vidigal T.H.D.A."/>
            <person name="Brescovit A.D."/>
            <person name="Santos A.J."/>
        </authorList>
    </citation>
    <scope>NUCLEOTIDE SEQUENCE</scope>
    <source>
        <tissue evidence="4">Shoot tissue taken approximately 20 cm above the soil surface</tissue>
    </source>
</reference>
<sequence>MTFIDVHPSEPLILTGHQKYVCIWKAVQWQDHRPENAKGFDDTMDFVVKFIPRRNLILTGDSSGKINVRTRNLELVHKFTAHGGRVRSLAVHPSQRYVLSSSDDHLIKLWDWDNDWTCTQEFRRHTSPVTQVAFNPKDTNTFASVSGPNIKVLRLSFPMSFLWSRAGA</sequence>